<accession>A0ABQ0CI73</accession>
<gene>
    <name evidence="1" type="primary">g1560</name>
    <name evidence="1" type="ORF">EsDP_00001560</name>
</gene>
<proteinExistence type="predicted"/>
<comment type="caution">
    <text evidence="1">The sequence shown here is derived from an EMBL/GenBank/DDBJ whole genome shotgun (WGS) entry which is preliminary data.</text>
</comment>
<keyword evidence="2" id="KW-1185">Reference proteome</keyword>
<organism evidence="1 2">
    <name type="scientific">Epichloe bromicola</name>
    <dbReference type="NCBI Taxonomy" id="79588"/>
    <lineage>
        <taxon>Eukaryota</taxon>
        <taxon>Fungi</taxon>
        <taxon>Dikarya</taxon>
        <taxon>Ascomycota</taxon>
        <taxon>Pezizomycotina</taxon>
        <taxon>Sordariomycetes</taxon>
        <taxon>Hypocreomycetidae</taxon>
        <taxon>Hypocreales</taxon>
        <taxon>Clavicipitaceae</taxon>
        <taxon>Epichloe</taxon>
    </lineage>
</organism>
<evidence type="ECO:0000313" key="2">
    <source>
        <dbReference type="Proteomes" id="UP001562357"/>
    </source>
</evidence>
<sequence>MDKPYSWKEQNGIWKRDLGSMSGCTSRKHHHSKILRRPGRYLALQLEQEEAGTSYVQFTTIDLRRWFPEPFQKERDSIASLQTALPFAVDCHQGSSFESISRGLRDEYKRPFSFANGDLGWLGPPGMAVYGQMVAGGEVPPSSSTPYLSSMGVVDHVLDSRYGDRELSKYWVSSTMMTGDFEVYLWTWRDQMVFSACYNDAFYESTRVDTILEAIRDQLEIGLGMA</sequence>
<reference evidence="2" key="1">
    <citation type="submission" date="2024-06" db="EMBL/GenBank/DDBJ databases">
        <title>Draft Genome Sequences of Epichloe bromicola Strains Isolated from Elymus ciliaris.</title>
        <authorList>
            <consortium name="Epichloe bromicola genome sequencing consortium"/>
            <person name="Miura A."/>
            <person name="Imano S."/>
            <person name="Ashida A."/>
            <person name="Sato I."/>
            <person name="Chiba S."/>
            <person name="Tanaka A."/>
            <person name="Camagna M."/>
            <person name="Takemoto D."/>
        </authorList>
    </citation>
    <scope>NUCLEOTIDE SEQUENCE [LARGE SCALE GENOMIC DNA]</scope>
    <source>
        <strain evidence="2">DP</strain>
    </source>
</reference>
<evidence type="ECO:0000313" key="1">
    <source>
        <dbReference type="EMBL" id="GAB0133145.1"/>
    </source>
</evidence>
<dbReference type="PANTHER" id="PTHR42034:SF1">
    <property type="entry name" value="CONDENSATION DOMAIN-CONTAINING PROTEIN"/>
    <property type="match status" value="1"/>
</dbReference>
<protein>
    <submittedName>
        <fullName evidence="1">Uncharacterized protein</fullName>
    </submittedName>
</protein>
<dbReference type="Gene3D" id="3.30.559.30">
    <property type="entry name" value="Nonribosomal peptide synthetase, condensation domain"/>
    <property type="match status" value="1"/>
</dbReference>
<dbReference type="EMBL" id="BAAFGZ010000035">
    <property type="protein sequence ID" value="GAB0133145.1"/>
    <property type="molecule type" value="Genomic_DNA"/>
</dbReference>
<dbReference type="PANTHER" id="PTHR42034">
    <property type="entry name" value="CHROMOSOME 7, WHOLE GENOME SHOTGUN SEQUENCE-RELATED"/>
    <property type="match status" value="1"/>
</dbReference>
<name>A0ABQ0CI73_9HYPO</name>
<dbReference type="Proteomes" id="UP001562357">
    <property type="component" value="Unassembled WGS sequence"/>
</dbReference>